<evidence type="ECO:0000313" key="4">
    <source>
        <dbReference type="Proteomes" id="UP000619265"/>
    </source>
</evidence>
<sequence>MAVSTNSSSTFDNTPTTLPVFNPSSSINISKLTHTNFPTWKATMLPFLKGQKVFGYVDGTLKMPAKEISSSDGTLQPNPAFDLWEIQDNLILSCINASLTDEILMQSIAKVIQVRSQLATARKTTQSVTDYFMYVKKLSDDLAMAGQALHCDEIITYLLAGLGPEYDSLITTISVKEHVSLEEVFSMLLTCEARMQHHQQALLTPIPATNVATKQYPFGSRGLGNNSSFRNRGRGHSSSHGRGNFQSSTRSHNYTNIWCQLCDKPGHTAAR</sequence>
<comment type="caution">
    <text evidence="3">The sequence shown here is derived from an EMBL/GenBank/DDBJ whole genome shotgun (WGS) entry which is preliminary data.</text>
</comment>
<proteinExistence type="predicted"/>
<feature type="compositionally biased region" description="Low complexity" evidence="1">
    <location>
        <begin position="218"/>
        <end position="230"/>
    </location>
</feature>
<organism evidence="3 4">
    <name type="scientific">Juglans regia</name>
    <name type="common">English walnut</name>
    <dbReference type="NCBI Taxonomy" id="51240"/>
    <lineage>
        <taxon>Eukaryota</taxon>
        <taxon>Viridiplantae</taxon>
        <taxon>Streptophyta</taxon>
        <taxon>Embryophyta</taxon>
        <taxon>Tracheophyta</taxon>
        <taxon>Spermatophyta</taxon>
        <taxon>Magnoliopsida</taxon>
        <taxon>eudicotyledons</taxon>
        <taxon>Gunneridae</taxon>
        <taxon>Pentapetalae</taxon>
        <taxon>rosids</taxon>
        <taxon>fabids</taxon>
        <taxon>Fagales</taxon>
        <taxon>Juglandaceae</taxon>
        <taxon>Juglans</taxon>
    </lineage>
</organism>
<gene>
    <name evidence="3" type="ORF">F2P56_015895</name>
</gene>
<evidence type="ECO:0000256" key="1">
    <source>
        <dbReference type="SAM" id="MobiDB-lite"/>
    </source>
</evidence>
<feature type="domain" description="Retrotransposon Copia-like N-terminal" evidence="2">
    <location>
        <begin position="22"/>
        <end position="65"/>
    </location>
</feature>
<evidence type="ECO:0000313" key="3">
    <source>
        <dbReference type="EMBL" id="KAF5465933.1"/>
    </source>
</evidence>
<dbReference type="PANTHER" id="PTHR47481:SF2">
    <property type="entry name" value="RETROTRANSPOSON GAG DOMAIN-CONTAINING PROTEIN"/>
    <property type="match status" value="1"/>
</dbReference>
<name>A0A834CVQ9_JUGRE</name>
<protein>
    <recommendedName>
        <fullName evidence="2">Retrotransposon Copia-like N-terminal domain-containing protein</fullName>
    </recommendedName>
</protein>
<dbReference type="PANTHER" id="PTHR47481">
    <property type="match status" value="1"/>
</dbReference>
<dbReference type="Pfam" id="PF14244">
    <property type="entry name" value="Retrotran_gag_3"/>
    <property type="match status" value="1"/>
</dbReference>
<dbReference type="Gramene" id="Jr07_23150_p1">
    <property type="protein sequence ID" value="cds.Jr07_23150_p1"/>
    <property type="gene ID" value="Jr07_23150"/>
</dbReference>
<reference evidence="3" key="1">
    <citation type="submission" date="2015-10" db="EMBL/GenBank/DDBJ databases">
        <authorList>
            <person name="Martinez-Garcia P.J."/>
            <person name="Crepeau M.W."/>
            <person name="Puiu D."/>
            <person name="Gonzalez-Ibeas D."/>
            <person name="Whalen J."/>
            <person name="Stevens K."/>
            <person name="Paul R."/>
            <person name="Butterfield T."/>
            <person name="Britton M."/>
            <person name="Reagan R."/>
            <person name="Chakraborty S."/>
            <person name="Walawage S.L."/>
            <person name="Vasquez-Gross H.A."/>
            <person name="Cardeno C."/>
            <person name="Famula R."/>
            <person name="Pratt K."/>
            <person name="Kuruganti S."/>
            <person name="Aradhya M.K."/>
            <person name="Leslie C.A."/>
            <person name="Dandekar A.M."/>
            <person name="Salzberg S.L."/>
            <person name="Wegrzyn J.L."/>
            <person name="Langley C.H."/>
            <person name="Neale D.B."/>
        </authorList>
    </citation>
    <scope>NUCLEOTIDE SEQUENCE</scope>
    <source>
        <tissue evidence="3">Leaves</tissue>
    </source>
</reference>
<dbReference type="AlphaFoldDB" id="A0A834CVQ9"/>
<reference evidence="3" key="2">
    <citation type="submission" date="2020-03" db="EMBL/GenBank/DDBJ databases">
        <title>Walnut 2.0.</title>
        <authorList>
            <person name="Marrano A."/>
            <person name="Britton M."/>
            <person name="Zimin A.V."/>
            <person name="Zaini P.A."/>
            <person name="Workman R."/>
            <person name="Puiu D."/>
            <person name="Bianco L."/>
            <person name="Allen B.J."/>
            <person name="Troggio M."/>
            <person name="Leslie C.A."/>
            <person name="Timp W."/>
            <person name="Dendekar A."/>
            <person name="Salzberg S.L."/>
            <person name="Neale D.B."/>
        </authorList>
    </citation>
    <scope>NUCLEOTIDE SEQUENCE</scope>
    <source>
        <tissue evidence="3">Leaves</tissue>
    </source>
</reference>
<dbReference type="EMBL" id="LIHL02000007">
    <property type="protein sequence ID" value="KAF5465933.1"/>
    <property type="molecule type" value="Genomic_DNA"/>
</dbReference>
<feature type="region of interest" description="Disordered" evidence="1">
    <location>
        <begin position="217"/>
        <end position="248"/>
    </location>
</feature>
<evidence type="ECO:0000259" key="2">
    <source>
        <dbReference type="Pfam" id="PF14244"/>
    </source>
</evidence>
<dbReference type="InterPro" id="IPR029472">
    <property type="entry name" value="Copia-like_N"/>
</dbReference>
<dbReference type="Proteomes" id="UP000619265">
    <property type="component" value="Unassembled WGS sequence"/>
</dbReference>
<accession>A0A834CVQ9</accession>